<sequence>MYSDSRAPVGTLEYIRRNRGVNACKRRFQEIIGKQKEAAPRLLNDEGLRFATLFSLKPQIEESGLKDGLSEKNRAALQICDKVLEEKKALPGGGISYTDENVHAAFLWIFQTGAENDGLSDDYDEILDLSASVLTRRYRETSILPGLAALIFRRNRKKGYLHDLIWAFFQSHDPNALRYLAPYLRSANARDRELAHLLLHLPDIGADSRRWETQYRKFMKWLQDNSPYLYFTGESLQSSNQPEICGLDREAKYLCKQISPRKRTPVDPLTSQEKESLSCFAQAEESEQTVLSDYSKALHASNPESWNRWIHLPVEEQLRLAKNGTGRRLV</sequence>
<dbReference type="KEGG" id="cfem:HCR03_06810"/>
<dbReference type="AlphaFoldDB" id="A0A6N8I149"/>
<dbReference type="EMBL" id="VWXL01000053">
    <property type="protein sequence ID" value="MVB11253.1"/>
    <property type="molecule type" value="Genomic_DNA"/>
</dbReference>
<evidence type="ECO:0000313" key="2">
    <source>
        <dbReference type="EMBL" id="QNK41937.1"/>
    </source>
</evidence>
<proteinExistence type="predicted"/>
<accession>A0A6N8I149</accession>
<name>A0A6N8I149_9FIRM</name>
<gene>
    <name evidence="1" type="ORF">CAFE_19610</name>
    <name evidence="2" type="ORF">HCR03_06810</name>
</gene>
<dbReference type="Proteomes" id="UP000515909">
    <property type="component" value="Chromosome"/>
</dbReference>
<evidence type="ECO:0000313" key="1">
    <source>
        <dbReference type="EMBL" id="MVB11253.1"/>
    </source>
</evidence>
<dbReference type="OrthoDB" id="1845039at2"/>
<protein>
    <submittedName>
        <fullName evidence="1">Uncharacterized protein</fullName>
    </submittedName>
</protein>
<accession>A0A7G8TE96</accession>
<reference evidence="2 4" key="2">
    <citation type="submission" date="2020-08" db="EMBL/GenBank/DDBJ databases">
        <title>The isolate Caproiciproducens sp. 7D4C2 produces n-caproate at mildly acidic conditions from hexoses: genome and rBOX comparison with related strains and chain-elongating bacteria.</title>
        <authorList>
            <person name="Esquivel-Elizondo S."/>
            <person name="Bagci C."/>
            <person name="Temovska M."/>
            <person name="Jeon B.S."/>
            <person name="Bessarab I."/>
            <person name="Williams R.B.H."/>
            <person name="Huson D.H."/>
            <person name="Angenent L.T."/>
        </authorList>
    </citation>
    <scope>NUCLEOTIDE SEQUENCE [LARGE SCALE GENOMIC DNA]</scope>
    <source>
        <strain evidence="2 4">7D4C2</strain>
    </source>
</reference>
<reference evidence="1 3" key="1">
    <citation type="submission" date="2019-09" db="EMBL/GenBank/DDBJ databases">
        <title>Genome sequence of Clostridium sp. EA1.</title>
        <authorList>
            <person name="Poehlein A."/>
            <person name="Bengelsdorf F.R."/>
            <person name="Daniel R."/>
        </authorList>
    </citation>
    <scope>NUCLEOTIDE SEQUENCE [LARGE SCALE GENOMIC DNA]</scope>
    <source>
        <strain evidence="1 3">EA1</strain>
    </source>
</reference>
<evidence type="ECO:0000313" key="3">
    <source>
        <dbReference type="Proteomes" id="UP000469440"/>
    </source>
</evidence>
<dbReference type="RefSeq" id="WP_066649823.1">
    <property type="nucleotide sequence ID" value="NZ_CP060286.1"/>
</dbReference>
<evidence type="ECO:0000313" key="4">
    <source>
        <dbReference type="Proteomes" id="UP000515909"/>
    </source>
</evidence>
<dbReference type="Proteomes" id="UP000469440">
    <property type="component" value="Unassembled WGS sequence"/>
</dbReference>
<keyword evidence="3" id="KW-1185">Reference proteome</keyword>
<dbReference type="EMBL" id="CP060286">
    <property type="protein sequence ID" value="QNK41937.1"/>
    <property type="molecule type" value="Genomic_DNA"/>
</dbReference>
<organism evidence="1 3">
    <name type="scientific">Caproicibacter fermentans</name>
    <dbReference type="NCBI Taxonomy" id="2576756"/>
    <lineage>
        <taxon>Bacteria</taxon>
        <taxon>Bacillati</taxon>
        <taxon>Bacillota</taxon>
        <taxon>Clostridia</taxon>
        <taxon>Eubacteriales</taxon>
        <taxon>Acutalibacteraceae</taxon>
        <taxon>Caproicibacter</taxon>
    </lineage>
</organism>